<comment type="caution">
    <text evidence="1">The sequence shown here is derived from an EMBL/GenBank/DDBJ whole genome shotgun (WGS) entry which is preliminary data.</text>
</comment>
<protein>
    <recommendedName>
        <fullName evidence="3">Minor capsid protein</fullName>
    </recommendedName>
</protein>
<dbReference type="RefSeq" id="WP_113845862.1">
    <property type="nucleotide sequence ID" value="NZ_JAANZI010000006.1"/>
</dbReference>
<organism evidence="1 2">
    <name type="scientific">Enterococcus durans</name>
    <dbReference type="NCBI Taxonomy" id="53345"/>
    <lineage>
        <taxon>Bacteria</taxon>
        <taxon>Bacillati</taxon>
        <taxon>Bacillota</taxon>
        <taxon>Bacilli</taxon>
        <taxon>Lactobacillales</taxon>
        <taxon>Enterococcaceae</taxon>
        <taxon>Enterococcus</taxon>
    </lineage>
</organism>
<dbReference type="EMBL" id="LEPB01000004">
    <property type="protein sequence ID" value="RCA11023.1"/>
    <property type="molecule type" value="Genomic_DNA"/>
</dbReference>
<sequence>MVMSKPPIQFLVDSFIYREYLGEGDYNKPIYGDYVTIENCRIDRGSQYSFSSRGKQLLYNAVIFCYDSLTTPLPNFKEQSLVIYDGKEHVITKIDTITEAYSEAIYSYELEVV</sequence>
<proteinExistence type="predicted"/>
<dbReference type="Proteomes" id="UP000252797">
    <property type="component" value="Unassembled WGS sequence"/>
</dbReference>
<evidence type="ECO:0008006" key="3">
    <source>
        <dbReference type="Google" id="ProtNLM"/>
    </source>
</evidence>
<dbReference type="Pfam" id="PF10665">
    <property type="entry name" value="Minor_capsid_1"/>
    <property type="match status" value="1"/>
</dbReference>
<accession>A0A367CHC9</accession>
<dbReference type="AlphaFoldDB" id="A0A367CHC9"/>
<name>A0A367CHC9_9ENTE</name>
<gene>
    <name evidence="1" type="ORF">EA71_01778</name>
</gene>
<dbReference type="InterPro" id="IPR019612">
    <property type="entry name" value="Minor_capsid_put"/>
</dbReference>
<evidence type="ECO:0000313" key="2">
    <source>
        <dbReference type="Proteomes" id="UP000252797"/>
    </source>
</evidence>
<reference evidence="1 2" key="1">
    <citation type="submission" date="2015-06" db="EMBL/GenBank/DDBJ databases">
        <title>The Genome Sequence of Enterococcus durans 4EA1.</title>
        <authorList>
            <consortium name="The Broad Institute Genomics Platform"/>
            <consortium name="The Broad Institute Genome Sequencing Center for Infectious Disease"/>
            <person name="Earl A.M."/>
            <person name="Van Tyne D."/>
            <person name="Lebreton F."/>
            <person name="Saavedra J.T."/>
            <person name="Gilmore M.S."/>
            <person name="Manson Mcguire A."/>
            <person name="Clock S."/>
            <person name="Crupain M."/>
            <person name="Rangan U."/>
            <person name="Young S."/>
            <person name="Abouelleil A."/>
            <person name="Cao P."/>
            <person name="Chapman S.B."/>
            <person name="Griggs A."/>
            <person name="Priest M."/>
            <person name="Shea T."/>
            <person name="Wortman J."/>
            <person name="Nusbaum C."/>
            <person name="Birren B."/>
        </authorList>
    </citation>
    <scope>NUCLEOTIDE SEQUENCE [LARGE SCALE GENOMIC DNA]</scope>
    <source>
        <strain evidence="1 2">4EA1</strain>
    </source>
</reference>
<evidence type="ECO:0000313" key="1">
    <source>
        <dbReference type="EMBL" id="RCA11023.1"/>
    </source>
</evidence>